<evidence type="ECO:0000313" key="5">
    <source>
        <dbReference type="Proteomes" id="UP000255295"/>
    </source>
</evidence>
<dbReference type="Proteomes" id="UP000238825">
    <property type="component" value="Chromosome"/>
</dbReference>
<keyword evidence="1" id="KW-0812">Transmembrane</keyword>
<dbReference type="AlphaFoldDB" id="A0A2S0K0D1"/>
<name>A0A2S0K0D1_LYSSH</name>
<feature type="transmembrane region" description="Helical" evidence="1">
    <location>
        <begin position="6"/>
        <end position="22"/>
    </location>
</feature>
<proteinExistence type="predicted"/>
<dbReference type="EMBL" id="UFSZ01000001">
    <property type="protein sequence ID" value="SUV17412.1"/>
    <property type="molecule type" value="Genomic_DNA"/>
</dbReference>
<dbReference type="RefSeq" id="WP_024364086.1">
    <property type="nucleotide sequence ID" value="NZ_BJNS01000044.1"/>
</dbReference>
<reference evidence="2 4" key="1">
    <citation type="submission" date="2017-03" db="EMBL/GenBank/DDBJ databases">
        <title>The whole genome sequencing and assembly of Lysinibacillus sphaericus DSM 28T strain.</title>
        <authorList>
            <person name="Lee Y.-J."/>
            <person name="Yi H."/>
            <person name="Bahn Y.-S."/>
            <person name="Kim J.F."/>
            <person name="Lee D.-W."/>
        </authorList>
    </citation>
    <scope>NUCLEOTIDE SEQUENCE [LARGE SCALE GENOMIC DNA]</scope>
    <source>
        <strain evidence="2 4">DSM 28</strain>
    </source>
</reference>
<sequence>MGLVIVGIIAVISILVSIFIIVRKQSKGDIRLQVEAICEGKNELDQAIMRIYFTFSIGKLASRSKEIIGSIDWSEGWMPVSYNLKEHGSYREERILTLTEDKYTTFEIDATNAIDDQGSGEGYVVLVLEKPTQTMLSRAGVMLVITANLVSYQLSDSISWHNEVIVNHI</sequence>
<accession>A0A2S0K0D1</accession>
<evidence type="ECO:0000256" key="1">
    <source>
        <dbReference type="SAM" id="Phobius"/>
    </source>
</evidence>
<protein>
    <submittedName>
        <fullName evidence="2">Uncharacterized protein</fullName>
    </submittedName>
</protein>
<gene>
    <name evidence="2" type="ORF">LS41612_11065</name>
    <name evidence="3" type="ORF">NCTC10338_02515</name>
</gene>
<keyword evidence="1" id="KW-1133">Transmembrane helix</keyword>
<organism evidence="2 4">
    <name type="scientific">Lysinibacillus sphaericus</name>
    <name type="common">Bacillus sphaericus</name>
    <dbReference type="NCBI Taxonomy" id="1421"/>
    <lineage>
        <taxon>Bacteria</taxon>
        <taxon>Bacillati</taxon>
        <taxon>Bacillota</taxon>
        <taxon>Bacilli</taxon>
        <taxon>Bacillales</taxon>
        <taxon>Bacillaceae</taxon>
        <taxon>Lysinibacillus</taxon>
    </lineage>
</organism>
<evidence type="ECO:0000313" key="3">
    <source>
        <dbReference type="EMBL" id="SUV17412.1"/>
    </source>
</evidence>
<dbReference type="EMBL" id="CP019980">
    <property type="protein sequence ID" value="AVK96768.1"/>
    <property type="molecule type" value="Genomic_DNA"/>
</dbReference>
<evidence type="ECO:0000313" key="2">
    <source>
        <dbReference type="EMBL" id="AVK96768.1"/>
    </source>
</evidence>
<reference evidence="3 5" key="2">
    <citation type="submission" date="2018-06" db="EMBL/GenBank/DDBJ databases">
        <authorList>
            <consortium name="Pathogen Informatics"/>
            <person name="Doyle S."/>
        </authorList>
    </citation>
    <scope>NUCLEOTIDE SEQUENCE [LARGE SCALE GENOMIC DNA]</scope>
    <source>
        <strain evidence="3 5">NCTC10338</strain>
    </source>
</reference>
<evidence type="ECO:0000313" key="4">
    <source>
        <dbReference type="Proteomes" id="UP000238825"/>
    </source>
</evidence>
<keyword evidence="1" id="KW-0472">Membrane</keyword>
<dbReference type="Proteomes" id="UP000255295">
    <property type="component" value="Unassembled WGS sequence"/>
</dbReference>
<dbReference type="GeneID" id="48276738"/>